<dbReference type="EMBL" id="PEYV01000035">
    <property type="protein sequence ID" value="PIS21546.1"/>
    <property type="molecule type" value="Genomic_DNA"/>
</dbReference>
<dbReference type="InterPro" id="IPR002300">
    <property type="entry name" value="aa-tRNA-synth_Ia"/>
</dbReference>
<dbReference type="PANTHER" id="PTHR11946">
    <property type="entry name" value="VALYL-TRNA SYNTHETASES"/>
    <property type="match status" value="1"/>
</dbReference>
<dbReference type="GO" id="GO:0004832">
    <property type="term" value="F:valine-tRNA ligase activity"/>
    <property type="evidence" value="ECO:0007669"/>
    <property type="project" value="UniProtKB-EC"/>
</dbReference>
<evidence type="ECO:0000256" key="4">
    <source>
        <dbReference type="ARBA" id="ARBA00022840"/>
    </source>
</evidence>
<dbReference type="Proteomes" id="UP000231098">
    <property type="component" value="Unassembled WGS sequence"/>
</dbReference>
<evidence type="ECO:0000313" key="11">
    <source>
        <dbReference type="Proteomes" id="UP000231098"/>
    </source>
</evidence>
<feature type="domain" description="Aminoacyl-tRNA synthetase class Ia" evidence="9">
    <location>
        <begin position="13"/>
        <end position="616"/>
    </location>
</feature>
<dbReference type="InterPro" id="IPR009008">
    <property type="entry name" value="Val/Leu/Ile-tRNA-synth_edit"/>
</dbReference>
<reference evidence="11" key="1">
    <citation type="submission" date="2017-09" db="EMBL/GenBank/DDBJ databases">
        <title>Depth-based differentiation of microbial function through sediment-hosted aquifers and enrichment of novel symbionts in the deep terrestrial subsurface.</title>
        <authorList>
            <person name="Probst A.J."/>
            <person name="Ladd B."/>
            <person name="Jarett J.K."/>
            <person name="Geller-Mcgrath D.E."/>
            <person name="Sieber C.M.K."/>
            <person name="Emerson J.B."/>
            <person name="Anantharaman K."/>
            <person name="Thomas B.C."/>
            <person name="Malmstrom R."/>
            <person name="Stieglmeier M."/>
            <person name="Klingl A."/>
            <person name="Woyke T."/>
            <person name="Ryan C.M."/>
            <person name="Banfield J.F."/>
        </authorList>
    </citation>
    <scope>NUCLEOTIDE SEQUENCE [LARGE SCALE GENOMIC DNA]</scope>
</reference>
<keyword evidence="4 8" id="KW-0067">ATP-binding</keyword>
<name>A0A2H0X9E5_UNCKA</name>
<evidence type="ECO:0000256" key="5">
    <source>
        <dbReference type="ARBA" id="ARBA00022917"/>
    </source>
</evidence>
<keyword evidence="3 8" id="KW-0547">Nucleotide-binding</keyword>
<organism evidence="10 11">
    <name type="scientific">candidate division WWE3 bacterium CG08_land_8_20_14_0_20_41_15</name>
    <dbReference type="NCBI Taxonomy" id="1975086"/>
    <lineage>
        <taxon>Bacteria</taxon>
        <taxon>Katanobacteria</taxon>
    </lineage>
</organism>
<evidence type="ECO:0000313" key="10">
    <source>
        <dbReference type="EMBL" id="PIS21546.1"/>
    </source>
</evidence>
<keyword evidence="5 8" id="KW-0648">Protein biosynthesis</keyword>
<accession>A0A2H0X9E5</accession>
<feature type="non-terminal residue" evidence="10">
    <location>
        <position position="617"/>
    </location>
</feature>
<evidence type="ECO:0000256" key="7">
    <source>
        <dbReference type="ARBA" id="ARBA00029936"/>
    </source>
</evidence>
<dbReference type="SUPFAM" id="SSF50677">
    <property type="entry name" value="ValRS/IleRS/LeuRS editing domain"/>
    <property type="match status" value="1"/>
</dbReference>
<dbReference type="InterPro" id="IPR002303">
    <property type="entry name" value="Valyl-tRNA_ligase"/>
</dbReference>
<keyword evidence="2 8" id="KW-0436">Ligase</keyword>
<dbReference type="GO" id="GO:0005829">
    <property type="term" value="C:cytosol"/>
    <property type="evidence" value="ECO:0007669"/>
    <property type="project" value="TreeGrafter"/>
</dbReference>
<gene>
    <name evidence="10" type="ORF">COT51_02260</name>
</gene>
<dbReference type="InterPro" id="IPR014729">
    <property type="entry name" value="Rossmann-like_a/b/a_fold"/>
</dbReference>
<evidence type="ECO:0000259" key="9">
    <source>
        <dbReference type="Pfam" id="PF00133"/>
    </source>
</evidence>
<dbReference type="EC" id="6.1.1.9" evidence="1"/>
<dbReference type="GO" id="GO:0002161">
    <property type="term" value="F:aminoacyl-tRNA deacylase activity"/>
    <property type="evidence" value="ECO:0007669"/>
    <property type="project" value="InterPro"/>
</dbReference>
<evidence type="ECO:0000256" key="1">
    <source>
        <dbReference type="ARBA" id="ARBA00013169"/>
    </source>
</evidence>
<dbReference type="AlphaFoldDB" id="A0A2H0X9E5"/>
<comment type="caution">
    <text evidence="10">The sequence shown here is derived from an EMBL/GenBank/DDBJ whole genome shotgun (WGS) entry which is preliminary data.</text>
</comment>
<comment type="similarity">
    <text evidence="8">Belongs to the class-I aminoacyl-tRNA synthetase family.</text>
</comment>
<dbReference type="PANTHER" id="PTHR11946:SF93">
    <property type="entry name" value="VALINE--TRNA LIGASE, CHLOROPLASTIC_MITOCHONDRIAL 2"/>
    <property type="match status" value="1"/>
</dbReference>
<evidence type="ECO:0000256" key="3">
    <source>
        <dbReference type="ARBA" id="ARBA00022741"/>
    </source>
</evidence>
<evidence type="ECO:0000256" key="2">
    <source>
        <dbReference type="ARBA" id="ARBA00022598"/>
    </source>
</evidence>
<dbReference type="PRINTS" id="PR00986">
    <property type="entry name" value="TRNASYNTHVAL"/>
</dbReference>
<dbReference type="SUPFAM" id="SSF52374">
    <property type="entry name" value="Nucleotidylyl transferase"/>
    <property type="match status" value="1"/>
</dbReference>
<dbReference type="Pfam" id="PF00133">
    <property type="entry name" value="tRNA-synt_1"/>
    <property type="match status" value="1"/>
</dbReference>
<evidence type="ECO:0000256" key="8">
    <source>
        <dbReference type="RuleBase" id="RU363035"/>
    </source>
</evidence>
<dbReference type="Gene3D" id="3.90.740.10">
    <property type="entry name" value="Valyl/Leucyl/Isoleucyl-tRNA synthetase, editing domain"/>
    <property type="match status" value="1"/>
</dbReference>
<dbReference type="GO" id="GO:0006438">
    <property type="term" value="P:valyl-tRNA aminoacylation"/>
    <property type="evidence" value="ECO:0007669"/>
    <property type="project" value="InterPro"/>
</dbReference>
<dbReference type="InterPro" id="IPR001412">
    <property type="entry name" value="aa-tRNA-synth_I_CS"/>
</dbReference>
<dbReference type="PROSITE" id="PS00178">
    <property type="entry name" value="AA_TRNA_LIGASE_I"/>
    <property type="match status" value="1"/>
</dbReference>
<proteinExistence type="inferred from homology"/>
<dbReference type="GO" id="GO:0005524">
    <property type="term" value="F:ATP binding"/>
    <property type="evidence" value="ECO:0007669"/>
    <property type="project" value="UniProtKB-KW"/>
</dbReference>
<sequence length="617" mass="71379">MEPVYKASEVEEKIYKMWEENGYFTPKMDPKKEPFTILLPPPNANDPLHMGHALYVVEDILARFHRMKGDPTLWLPGFDHAGIETQFVFEKKLRKEDKSRFDFDRETLFKMISDYVNENRGVAKSQLKKLGFSLDWTREKYTMDPSLLKTVNATFNKMHKDGLLYRKKKVVNFCPRCGTSYSNLEVDYSEEVGALWYIRYPIINEKQRSEAEPSEATKERRRVLGEENGYITVATTRPETMLGDTAVAVSPKDKRYKNLVGKTCILPLVGREIPIISDSAVDKDFGAGALKVTPAHSIIDEEIAGRHDLPSEVVIGQNGKMELGEILKDKSEIRSTKSQTNSKSEIQNPKQVQEEFLKSINGMKIEEARMLIIEELKKLNLLEKEEKLTHSVGHCYRCGKIIEQLPLPQWFVKIEPLAKPAIAAVKKKEIKIVPARFEKIFLQWMENIRDWNISRQIVWGPRVPVWYCLKCNPEINISFINKKEDNWRGEASLADESRRASQLQEKSELISGTYGELSGKYSFDDIKNGLQELRAPENASYILEERCKECGSQEILQETDTFDTWFSSGQWPLTTLNYPEGEDFKYFYPTTVLDTMWDILFFWVARMIMFGLYLTKD</sequence>
<evidence type="ECO:0000256" key="6">
    <source>
        <dbReference type="ARBA" id="ARBA00023146"/>
    </source>
</evidence>
<protein>
    <recommendedName>
        <fullName evidence="1">valine--tRNA ligase</fullName>
        <ecNumber evidence="1">6.1.1.9</ecNumber>
    </recommendedName>
    <alternativeName>
        <fullName evidence="7">Valyl-tRNA synthetase</fullName>
    </alternativeName>
</protein>
<keyword evidence="6 8" id="KW-0030">Aminoacyl-tRNA synthetase</keyword>
<dbReference type="Gene3D" id="3.40.50.620">
    <property type="entry name" value="HUPs"/>
    <property type="match status" value="2"/>
</dbReference>